<dbReference type="OrthoDB" id="2190953at2759"/>
<evidence type="ECO:0000259" key="1">
    <source>
        <dbReference type="Pfam" id="PF03178"/>
    </source>
</evidence>
<accession>E0S6Y0</accession>
<reference evidence="2 3" key="1">
    <citation type="journal article" date="2010" name="Nat. Commun.">
        <title>The complete sequence of the smallest known nuclear genome from the microsporidian Encephalitozoon intestinalis.</title>
        <authorList>
            <person name="Corradi N."/>
            <person name="Pombert J.-F."/>
            <person name="Farinelli L."/>
            <person name="Didier E.S."/>
            <person name="Keeling P.J."/>
        </authorList>
    </citation>
    <scope>NUCLEOTIDE SEQUENCE [LARGE SCALE GENOMIC DNA]</scope>
    <source>
        <strain evidence="2 3">ATCC 50506</strain>
    </source>
</reference>
<dbReference type="InterPro" id="IPR011044">
    <property type="entry name" value="Quino_amine_DH_bsu"/>
</dbReference>
<dbReference type="Gene3D" id="2.130.10.10">
    <property type="entry name" value="YVTN repeat-like/Quinoprotein amine dehydrogenase"/>
    <property type="match status" value="1"/>
</dbReference>
<organism evidence="2 3">
    <name type="scientific">Encephalitozoon intestinalis (strain ATCC 50506)</name>
    <name type="common">Microsporidian parasite</name>
    <name type="synonym">Septata intestinalis</name>
    <dbReference type="NCBI Taxonomy" id="876142"/>
    <lineage>
        <taxon>Eukaryota</taxon>
        <taxon>Fungi</taxon>
        <taxon>Fungi incertae sedis</taxon>
        <taxon>Microsporidia</taxon>
        <taxon>Unikaryonidae</taxon>
        <taxon>Encephalitozoon</taxon>
    </lineage>
</organism>
<dbReference type="HOGENOM" id="CLU_305879_0_0_1"/>
<dbReference type="Pfam" id="PF03178">
    <property type="entry name" value="CPSF_A"/>
    <property type="match status" value="1"/>
</dbReference>
<dbReference type="RefSeq" id="XP_003072926.1">
    <property type="nucleotide sequence ID" value="XM_003072880.1"/>
</dbReference>
<dbReference type="VEuPathDB" id="MicrosporidiaDB:Eint_051190"/>
<keyword evidence="3" id="KW-1185">Reference proteome</keyword>
<dbReference type="EMBL" id="CP001946">
    <property type="protein sequence ID" value="ADM11566.1"/>
    <property type="molecule type" value="Genomic_DNA"/>
</dbReference>
<evidence type="ECO:0000313" key="2">
    <source>
        <dbReference type="EMBL" id="ADM11566.1"/>
    </source>
</evidence>
<proteinExistence type="predicted"/>
<feature type="domain" description="RSE1/DDB1/CPSF1 C-terminal" evidence="1">
    <location>
        <begin position="724"/>
        <end position="914"/>
    </location>
</feature>
<dbReference type="GeneID" id="9699247"/>
<reference evidence="2 3" key="2">
    <citation type="journal article" date="2012" name="Proc. Natl. Acad. Sci. U.S.A.">
        <title>Gain and loss of multiple functionally related, horizontally transferred genes in the reduced genomes of two microsporidian parasites.</title>
        <authorList>
            <person name="Pombert J.-F."/>
            <person name="Selman M."/>
            <person name="Burki F."/>
            <person name="Bardell F.T."/>
            <person name="Farinelli L."/>
            <person name="Solter L.F."/>
            <person name="Whitman D.W."/>
            <person name="Weiss L.M."/>
            <person name="Corradi N."/>
            <person name="Keeling P.J."/>
        </authorList>
    </citation>
    <scope>NUCLEOTIDE SEQUENCE [LARGE SCALE GENOMIC DNA]</scope>
    <source>
        <strain evidence="2 3">ATCC 50506</strain>
    </source>
</reference>
<dbReference type="InterPro" id="IPR004871">
    <property type="entry name" value="RSE1/DDB1/CPSF1_C"/>
</dbReference>
<dbReference type="GO" id="GO:0003676">
    <property type="term" value="F:nucleic acid binding"/>
    <property type="evidence" value="ECO:0007669"/>
    <property type="project" value="InterPro"/>
</dbReference>
<dbReference type="Proteomes" id="UP000002313">
    <property type="component" value="Chromosome V"/>
</dbReference>
<dbReference type="AlphaFoldDB" id="E0S6Y0"/>
<evidence type="ECO:0000313" key="3">
    <source>
        <dbReference type="Proteomes" id="UP000002313"/>
    </source>
</evidence>
<gene>
    <name evidence="2" type="ORF">Eint_051190</name>
</gene>
<protein>
    <recommendedName>
        <fullName evidence="1">RSE1/DDB1/CPSF1 C-terminal domain-containing protein</fullName>
    </recommendedName>
</protein>
<dbReference type="KEGG" id="ein:Eint_051190"/>
<dbReference type="SUPFAM" id="SSF50969">
    <property type="entry name" value="YVTN repeat-like/Quinoprotein amine dehydrogenase"/>
    <property type="match status" value="1"/>
</dbReference>
<name>E0S6Y0_ENCIT</name>
<dbReference type="InterPro" id="IPR015943">
    <property type="entry name" value="WD40/YVTN_repeat-like_dom_sf"/>
</dbReference>
<dbReference type="GO" id="GO:0005634">
    <property type="term" value="C:nucleus"/>
    <property type="evidence" value="ECO:0007669"/>
    <property type="project" value="InterPro"/>
</dbReference>
<sequence length="969" mass="109226">MHYAMRTINDPDSAVSGARIEYEREPCIAVTRGMIVEIYNLDLRPVDVIYPNGYVTLIVPVVFRSSKRFLLVSNRGDYAIMGRDKPVVCGRMPAPLSYIKCIRTSKNFIFIAENDTVTVASMGHEGLVFGDDVNDFGYYKILDGFSNKGDVGFLLEDISGDVFYSRYQMAPSKPKMILKEKMLLRKGLVSARAIGDGLLLIGEGKLYYYVRGKFVLESEFANPGIKNTLAADGSILLSMEDGEIIRISLEGNIPTSNKTCENEIASYKGLSLKTEVLGNLGSWFSVLLHLEDKLYYGGSPCGNSYHLEIGKELRVLKTFEGGACPMSLSYLGTSFRYISRNSIKKITYSVDLSVEPRYNLSGVIRRFGIADGVLIVSHPNQGKVLREGMSEEQDFGEILNIHIDGYCYFNTKNHMYRLKGRDISSLEIKDIVLSSYHQGLCIVFTGDRNLKAICLETMECIECVECPYEVSLLYLHSYLFISTYYDEFIIMNKHLQVVHRRKHEILKSVCIAGGRLFFGDMHGVGYEVTFGQEPETSSRSILSILKETEEENKWELLFLKPSFFSDTMIETMIPVGRHIMGIGVSSIFIDLQDFSCYKCSLEGISYALVADHLYVSVGKSIYRCHLGSIPKIKISIEDKLQETDPRNGYVLKFSAMNDEKEVTGLVSPILNIDNDPIINSYLSLKVKRHVHNLFLQDEIVMDGRFLSRHYFVVVSNLSREGSFSRLAMFSTRGNCIKLVYESTGEGVVHALDSDGDYLATHRNHNVYVYKRQARILVELCVMKIGFIPYRIAMHGSKIACSCIYRSFGVFTFNEETNHLSLDFLSNGKEQIESMVFALESLILTTTDGKVLMLDRNYNMETLSIGDRITSMCPGSLSLPRSDSVYFTTRNGGIGILGSLTLGNEELGLLTELERHAGRLAPFFQEKTTRIINVDVINNMNSADLEDFIEAGKYDRNKIIMALDRLNTFY</sequence>